<accession>A0ABP0SJN7</accession>
<protein>
    <submittedName>
        <fullName evidence="2">Uncharacterized protein</fullName>
    </submittedName>
</protein>
<evidence type="ECO:0000313" key="3">
    <source>
        <dbReference type="Proteomes" id="UP001642464"/>
    </source>
</evidence>
<evidence type="ECO:0000313" key="2">
    <source>
        <dbReference type="EMBL" id="CAK9112577.1"/>
    </source>
</evidence>
<comment type="caution">
    <text evidence="2">The sequence shown here is derived from an EMBL/GenBank/DDBJ whole genome shotgun (WGS) entry which is preliminary data.</text>
</comment>
<organism evidence="2 3">
    <name type="scientific">Durusdinium trenchii</name>
    <dbReference type="NCBI Taxonomy" id="1381693"/>
    <lineage>
        <taxon>Eukaryota</taxon>
        <taxon>Sar</taxon>
        <taxon>Alveolata</taxon>
        <taxon>Dinophyceae</taxon>
        <taxon>Suessiales</taxon>
        <taxon>Symbiodiniaceae</taxon>
        <taxon>Durusdinium</taxon>
    </lineage>
</organism>
<dbReference type="EMBL" id="CAXAMM010043984">
    <property type="protein sequence ID" value="CAK9112577.1"/>
    <property type="molecule type" value="Genomic_DNA"/>
</dbReference>
<dbReference type="Proteomes" id="UP001642464">
    <property type="component" value="Unassembled WGS sequence"/>
</dbReference>
<gene>
    <name evidence="2" type="ORF">SCF082_LOCUS52193</name>
</gene>
<feature type="region of interest" description="Disordered" evidence="1">
    <location>
        <begin position="58"/>
        <end position="84"/>
    </location>
</feature>
<reference evidence="2 3" key="1">
    <citation type="submission" date="2024-02" db="EMBL/GenBank/DDBJ databases">
        <authorList>
            <person name="Chen Y."/>
            <person name="Shah S."/>
            <person name="Dougan E. K."/>
            <person name="Thang M."/>
            <person name="Chan C."/>
        </authorList>
    </citation>
    <scope>NUCLEOTIDE SEQUENCE [LARGE SCALE GENOMIC DNA]</scope>
</reference>
<keyword evidence="3" id="KW-1185">Reference proteome</keyword>
<sequence>MDGSLLFLQERAEWQEERSRLRLVAQRNVFPQIAWHLGEEVELLKSRVAKLGGEAIQVEKRDAETQTEEPEKESTTSQPAEADGLHGVLAGMLRSPEDEALQLAGIEQLFVEQTQAGAAQLESTPQLHQSLEAAVAIFVHHQSNWTLLLKASQFLSVLLAAVTLAE</sequence>
<name>A0ABP0SJN7_9DINO</name>
<evidence type="ECO:0000256" key="1">
    <source>
        <dbReference type="SAM" id="MobiDB-lite"/>
    </source>
</evidence>
<proteinExistence type="predicted"/>